<evidence type="ECO:0000256" key="2">
    <source>
        <dbReference type="SAM" id="Phobius"/>
    </source>
</evidence>
<feature type="transmembrane region" description="Helical" evidence="2">
    <location>
        <begin position="45"/>
        <end position="64"/>
    </location>
</feature>
<accession>A0A0C3LCF5</accession>
<dbReference type="AlphaFoldDB" id="A0A0C3LCF5"/>
<dbReference type="Proteomes" id="UP000054248">
    <property type="component" value="Unassembled WGS sequence"/>
</dbReference>
<gene>
    <name evidence="3" type="ORF">M407DRAFT_31191</name>
</gene>
<keyword evidence="2" id="KW-0812">Transmembrane</keyword>
<evidence type="ECO:0000313" key="4">
    <source>
        <dbReference type="Proteomes" id="UP000054248"/>
    </source>
</evidence>
<protein>
    <submittedName>
        <fullName evidence="3">Uncharacterized protein</fullName>
    </submittedName>
</protein>
<name>A0A0C3LCF5_9AGAM</name>
<sequence length="175" mass="20195">MSALWAFALLYESIVFAMTLMRAIQHRRSNEVQTPILKSLYRDQFLYYTIIIFVRTFNLLIWNFLPPSLLFLGVFFIWALVTALVSRIMLNLRDVACSNMQTDQTFFGETAYSTRIVWARHNSTFDTSIRTITPEDERAVGPQKDAGAITSQSNEEGGSEGIELQDFRRRTHEVV</sequence>
<organism evidence="3 4">
    <name type="scientific">Tulasnella calospora MUT 4182</name>
    <dbReference type="NCBI Taxonomy" id="1051891"/>
    <lineage>
        <taxon>Eukaryota</taxon>
        <taxon>Fungi</taxon>
        <taxon>Dikarya</taxon>
        <taxon>Basidiomycota</taxon>
        <taxon>Agaricomycotina</taxon>
        <taxon>Agaricomycetes</taxon>
        <taxon>Cantharellales</taxon>
        <taxon>Tulasnellaceae</taxon>
        <taxon>Tulasnella</taxon>
    </lineage>
</organism>
<feature type="compositionally biased region" description="Basic and acidic residues" evidence="1">
    <location>
        <begin position="165"/>
        <end position="175"/>
    </location>
</feature>
<keyword evidence="2" id="KW-0472">Membrane</keyword>
<reference evidence="3 4" key="1">
    <citation type="submission" date="2014-04" db="EMBL/GenBank/DDBJ databases">
        <authorList>
            <consortium name="DOE Joint Genome Institute"/>
            <person name="Kuo A."/>
            <person name="Girlanda M."/>
            <person name="Perotto S."/>
            <person name="Kohler A."/>
            <person name="Nagy L.G."/>
            <person name="Floudas D."/>
            <person name="Copeland A."/>
            <person name="Barry K.W."/>
            <person name="Cichocki N."/>
            <person name="Veneault-Fourrey C."/>
            <person name="LaButti K."/>
            <person name="Lindquist E.A."/>
            <person name="Lipzen A."/>
            <person name="Lundell T."/>
            <person name="Morin E."/>
            <person name="Murat C."/>
            <person name="Sun H."/>
            <person name="Tunlid A."/>
            <person name="Henrissat B."/>
            <person name="Grigoriev I.V."/>
            <person name="Hibbett D.S."/>
            <person name="Martin F."/>
            <person name="Nordberg H.P."/>
            <person name="Cantor M.N."/>
            <person name="Hua S.X."/>
        </authorList>
    </citation>
    <scope>NUCLEOTIDE SEQUENCE [LARGE SCALE GENOMIC DNA]</scope>
    <source>
        <strain evidence="3 4">MUT 4182</strain>
    </source>
</reference>
<reference evidence="4" key="2">
    <citation type="submission" date="2015-01" db="EMBL/GenBank/DDBJ databases">
        <title>Evolutionary Origins and Diversification of the Mycorrhizal Mutualists.</title>
        <authorList>
            <consortium name="DOE Joint Genome Institute"/>
            <consortium name="Mycorrhizal Genomics Consortium"/>
            <person name="Kohler A."/>
            <person name="Kuo A."/>
            <person name="Nagy L.G."/>
            <person name="Floudas D."/>
            <person name="Copeland A."/>
            <person name="Barry K.W."/>
            <person name="Cichocki N."/>
            <person name="Veneault-Fourrey C."/>
            <person name="LaButti K."/>
            <person name="Lindquist E.A."/>
            <person name="Lipzen A."/>
            <person name="Lundell T."/>
            <person name="Morin E."/>
            <person name="Murat C."/>
            <person name="Riley R."/>
            <person name="Ohm R."/>
            <person name="Sun H."/>
            <person name="Tunlid A."/>
            <person name="Henrissat B."/>
            <person name="Grigoriev I.V."/>
            <person name="Hibbett D.S."/>
            <person name="Martin F."/>
        </authorList>
    </citation>
    <scope>NUCLEOTIDE SEQUENCE [LARGE SCALE GENOMIC DNA]</scope>
    <source>
        <strain evidence="4">MUT 4182</strain>
    </source>
</reference>
<keyword evidence="4" id="KW-1185">Reference proteome</keyword>
<feature type="transmembrane region" description="Helical" evidence="2">
    <location>
        <begin position="70"/>
        <end position="90"/>
    </location>
</feature>
<dbReference type="HOGENOM" id="CLU_131114_0_0_1"/>
<proteinExistence type="predicted"/>
<keyword evidence="2" id="KW-1133">Transmembrane helix</keyword>
<feature type="transmembrane region" description="Helical" evidence="2">
    <location>
        <begin position="6"/>
        <end position="24"/>
    </location>
</feature>
<evidence type="ECO:0000313" key="3">
    <source>
        <dbReference type="EMBL" id="KIO19172.1"/>
    </source>
</evidence>
<evidence type="ECO:0000256" key="1">
    <source>
        <dbReference type="SAM" id="MobiDB-lite"/>
    </source>
</evidence>
<feature type="region of interest" description="Disordered" evidence="1">
    <location>
        <begin position="136"/>
        <end position="175"/>
    </location>
</feature>
<dbReference type="OrthoDB" id="3251775at2759"/>
<dbReference type="EMBL" id="KN823237">
    <property type="protein sequence ID" value="KIO19172.1"/>
    <property type="molecule type" value="Genomic_DNA"/>
</dbReference>